<dbReference type="Proteomes" id="UP000706151">
    <property type="component" value="Unassembled WGS sequence"/>
</dbReference>
<feature type="region of interest" description="Disordered" evidence="1">
    <location>
        <begin position="101"/>
        <end position="126"/>
    </location>
</feature>
<dbReference type="AlphaFoldDB" id="A0A935W5H3"/>
<evidence type="ECO:0000256" key="1">
    <source>
        <dbReference type="SAM" id="MobiDB-lite"/>
    </source>
</evidence>
<proteinExistence type="predicted"/>
<dbReference type="InterPro" id="IPR036567">
    <property type="entry name" value="RHF-like"/>
</dbReference>
<reference evidence="2 3" key="1">
    <citation type="submission" date="2020-10" db="EMBL/GenBank/DDBJ databases">
        <title>Connecting structure to function with the recovery of over 1000 high-quality activated sludge metagenome-assembled genomes encoding full-length rRNA genes using long-read sequencing.</title>
        <authorList>
            <person name="Singleton C.M."/>
            <person name="Petriglieri F."/>
            <person name="Kristensen J.M."/>
            <person name="Kirkegaard R.H."/>
            <person name="Michaelsen T.Y."/>
            <person name="Andersen M.H."/>
            <person name="Karst S.M."/>
            <person name="Dueholm M.S."/>
            <person name="Nielsen P.H."/>
            <person name="Albertsen M."/>
        </authorList>
    </citation>
    <scope>NUCLEOTIDE SEQUENCE [LARGE SCALE GENOMIC DNA]</scope>
    <source>
        <strain evidence="2">Fred_18-Q3-R57-64_BAT3C.720</strain>
    </source>
</reference>
<accession>A0A935W5H3</accession>
<organism evidence="2 3">
    <name type="scientific">Candidatus Accumulibacter affinis</name>
    <dbReference type="NCBI Taxonomy" id="2954384"/>
    <lineage>
        <taxon>Bacteria</taxon>
        <taxon>Pseudomonadati</taxon>
        <taxon>Pseudomonadota</taxon>
        <taxon>Betaproteobacteria</taxon>
        <taxon>Candidatus Accumulibacter</taxon>
    </lineage>
</organism>
<evidence type="ECO:0000313" key="2">
    <source>
        <dbReference type="EMBL" id="MBK7954958.1"/>
    </source>
</evidence>
<comment type="caution">
    <text evidence="2">The sequence shown here is derived from an EMBL/GenBank/DDBJ whole genome shotgun (WGS) entry which is preliminary data.</text>
</comment>
<protein>
    <submittedName>
        <fullName evidence="2">HPF/RaiA family ribosome-associated protein</fullName>
    </submittedName>
</protein>
<feature type="compositionally biased region" description="Acidic residues" evidence="1">
    <location>
        <begin position="116"/>
        <end position="126"/>
    </location>
</feature>
<name>A0A935W5H3_9PROT</name>
<dbReference type="Gene3D" id="3.30.160.100">
    <property type="entry name" value="Ribosome hibernation promotion factor-like"/>
    <property type="match status" value="1"/>
</dbReference>
<dbReference type="EMBL" id="JADJOT010000009">
    <property type="protein sequence ID" value="MBK7954958.1"/>
    <property type="molecule type" value="Genomic_DNA"/>
</dbReference>
<sequence>MQIQINTDHHIAGHEALAAHVRSIVEHALSHLSDHLTRVEVHLSDENGPAKSHKTGQSDKRCLLEARLANYQPLAVTAHAATVHQSVDAAADKLARMIESTLGRLHDHKHRHDAETPSEEAPPELP</sequence>
<dbReference type="Pfam" id="PF02482">
    <property type="entry name" value="Ribosomal_S30AE"/>
    <property type="match status" value="1"/>
</dbReference>
<gene>
    <name evidence="2" type="ORF">IPK02_13925</name>
</gene>
<dbReference type="InterPro" id="IPR003489">
    <property type="entry name" value="RHF/RaiA"/>
</dbReference>
<evidence type="ECO:0000313" key="3">
    <source>
        <dbReference type="Proteomes" id="UP000706151"/>
    </source>
</evidence>
<dbReference type="SUPFAM" id="SSF69754">
    <property type="entry name" value="Ribosome binding protein Y (YfiA homologue)"/>
    <property type="match status" value="1"/>
</dbReference>